<name>A0A284R1C1_ARMOS</name>
<sequence>MWNIPNDPRPWEQINLHSQRTLIRLLRQFAFHFSLLFAVRSFNKNPVGILWYLDLVLSPPLIGPGADSPDQNRAILLHSKNAPHLYASSLHIEDPFLATRRHTLACLCQSSIKCLDIYPRPGPPLPPPALLLLFPSSPTPFHRLDFDFEFLISVPNNRALIIPDSSKPFI</sequence>
<organism evidence="1 2">
    <name type="scientific">Armillaria ostoyae</name>
    <name type="common">Armillaria root rot fungus</name>
    <dbReference type="NCBI Taxonomy" id="47428"/>
    <lineage>
        <taxon>Eukaryota</taxon>
        <taxon>Fungi</taxon>
        <taxon>Dikarya</taxon>
        <taxon>Basidiomycota</taxon>
        <taxon>Agaricomycotina</taxon>
        <taxon>Agaricomycetes</taxon>
        <taxon>Agaricomycetidae</taxon>
        <taxon>Agaricales</taxon>
        <taxon>Marasmiineae</taxon>
        <taxon>Physalacriaceae</taxon>
        <taxon>Armillaria</taxon>
    </lineage>
</organism>
<evidence type="ECO:0000313" key="2">
    <source>
        <dbReference type="Proteomes" id="UP000219338"/>
    </source>
</evidence>
<reference evidence="2" key="1">
    <citation type="journal article" date="2017" name="Nat. Ecol. Evol.">
        <title>Genome expansion and lineage-specific genetic innovations in the forest pathogenic fungi Armillaria.</title>
        <authorList>
            <person name="Sipos G."/>
            <person name="Prasanna A.N."/>
            <person name="Walter M.C."/>
            <person name="O'Connor E."/>
            <person name="Balint B."/>
            <person name="Krizsan K."/>
            <person name="Kiss B."/>
            <person name="Hess J."/>
            <person name="Varga T."/>
            <person name="Slot J."/>
            <person name="Riley R."/>
            <person name="Boka B."/>
            <person name="Rigling D."/>
            <person name="Barry K."/>
            <person name="Lee J."/>
            <person name="Mihaltcheva S."/>
            <person name="LaButti K."/>
            <person name="Lipzen A."/>
            <person name="Waldron R."/>
            <person name="Moloney N.M."/>
            <person name="Sperisen C."/>
            <person name="Kredics L."/>
            <person name="Vagvoelgyi C."/>
            <person name="Patrignani A."/>
            <person name="Fitzpatrick D."/>
            <person name="Nagy I."/>
            <person name="Doyle S."/>
            <person name="Anderson J.B."/>
            <person name="Grigoriev I.V."/>
            <person name="Gueldener U."/>
            <person name="Muensterkoetter M."/>
            <person name="Nagy L.G."/>
        </authorList>
    </citation>
    <scope>NUCLEOTIDE SEQUENCE [LARGE SCALE GENOMIC DNA]</scope>
    <source>
        <strain evidence="2">C18/9</strain>
    </source>
</reference>
<evidence type="ECO:0000313" key="1">
    <source>
        <dbReference type="EMBL" id="SJL02506.1"/>
    </source>
</evidence>
<keyword evidence="2" id="KW-1185">Reference proteome</keyword>
<dbReference type="OrthoDB" id="10363234at2759"/>
<dbReference type="AlphaFoldDB" id="A0A284R1C1"/>
<dbReference type="EMBL" id="FUEG01000003">
    <property type="protein sequence ID" value="SJL02506.1"/>
    <property type="molecule type" value="Genomic_DNA"/>
</dbReference>
<proteinExistence type="predicted"/>
<dbReference type="Proteomes" id="UP000219338">
    <property type="component" value="Unassembled WGS sequence"/>
</dbReference>
<protein>
    <submittedName>
        <fullName evidence="1">Uncharacterized protein</fullName>
    </submittedName>
</protein>
<accession>A0A284R1C1</accession>
<gene>
    <name evidence="1" type="ORF">ARMOST_05837</name>
</gene>